<gene>
    <name evidence="1" type="ORF">EL26_16655</name>
</gene>
<protein>
    <recommendedName>
        <fullName evidence="3">Spore coat protein</fullName>
    </recommendedName>
</protein>
<dbReference type="RefSeq" id="WP_038091015.1">
    <property type="nucleotide sequence ID" value="NZ_JMIR01000026.1"/>
</dbReference>
<reference evidence="1 2" key="1">
    <citation type="journal article" date="2013" name="Int. J. Syst. Evol. Microbiol.">
        <title>Tumebacillus flagellatus sp. nov., an alpha-amylase/pullulanase-producing bacterium isolated from cassava wastewater.</title>
        <authorList>
            <person name="Wang Q."/>
            <person name="Xie N."/>
            <person name="Qin Y."/>
            <person name="Shen N."/>
            <person name="Zhu J."/>
            <person name="Mi H."/>
            <person name="Huang R."/>
        </authorList>
    </citation>
    <scope>NUCLEOTIDE SEQUENCE [LARGE SCALE GENOMIC DNA]</scope>
    <source>
        <strain evidence="1 2">GST4</strain>
    </source>
</reference>
<dbReference type="OrthoDB" id="2382349at2"/>
<evidence type="ECO:0000313" key="2">
    <source>
        <dbReference type="Proteomes" id="UP000027931"/>
    </source>
</evidence>
<proteinExistence type="predicted"/>
<accession>A0A074M873</accession>
<dbReference type="eggNOG" id="ENOG5033IWE">
    <property type="taxonomic scope" value="Bacteria"/>
</dbReference>
<dbReference type="InterPro" id="IPR009078">
    <property type="entry name" value="Ferritin-like_SF"/>
</dbReference>
<dbReference type="SUPFAM" id="SSF47240">
    <property type="entry name" value="Ferritin-like"/>
    <property type="match status" value="1"/>
</dbReference>
<sequence>MQPLTAKELEYIVDSMSNEDLLIKQCTAAAASVQNPQLARIALEMAGRHQTHYNYLLNTLQQHQQLAPTQPM</sequence>
<dbReference type="AlphaFoldDB" id="A0A074M873"/>
<name>A0A074M873_9BACL</name>
<evidence type="ECO:0000313" key="1">
    <source>
        <dbReference type="EMBL" id="KEO82167.1"/>
    </source>
</evidence>
<evidence type="ECO:0008006" key="3">
    <source>
        <dbReference type="Google" id="ProtNLM"/>
    </source>
</evidence>
<dbReference type="Proteomes" id="UP000027931">
    <property type="component" value="Unassembled WGS sequence"/>
</dbReference>
<keyword evidence="2" id="KW-1185">Reference proteome</keyword>
<comment type="caution">
    <text evidence="1">The sequence shown here is derived from an EMBL/GenBank/DDBJ whole genome shotgun (WGS) entry which is preliminary data.</text>
</comment>
<organism evidence="1 2">
    <name type="scientific">Tumebacillus flagellatus</name>
    <dbReference type="NCBI Taxonomy" id="1157490"/>
    <lineage>
        <taxon>Bacteria</taxon>
        <taxon>Bacillati</taxon>
        <taxon>Bacillota</taxon>
        <taxon>Bacilli</taxon>
        <taxon>Bacillales</taxon>
        <taxon>Alicyclobacillaceae</taxon>
        <taxon>Tumebacillus</taxon>
    </lineage>
</organism>
<dbReference type="EMBL" id="JMIR01000026">
    <property type="protein sequence ID" value="KEO82167.1"/>
    <property type="molecule type" value="Genomic_DNA"/>
</dbReference>